<dbReference type="GO" id="GO:0015078">
    <property type="term" value="F:proton transmembrane transporter activity"/>
    <property type="evidence" value="ECO:0007669"/>
    <property type="project" value="TreeGrafter"/>
</dbReference>
<evidence type="ECO:0000256" key="3">
    <source>
        <dbReference type="ARBA" id="ARBA00011700"/>
    </source>
</evidence>
<keyword evidence="8" id="KW-0249">Electron transport</keyword>
<evidence type="ECO:0000256" key="17">
    <source>
        <dbReference type="SAM" id="Phobius"/>
    </source>
</evidence>
<evidence type="ECO:0000256" key="9">
    <source>
        <dbReference type="ARBA" id="ARBA00022989"/>
    </source>
</evidence>
<evidence type="ECO:0000313" key="19">
    <source>
        <dbReference type="Proteomes" id="UP000032420"/>
    </source>
</evidence>
<dbReference type="STRING" id="1495769.CEM_076"/>
<gene>
    <name evidence="18" type="primary">cyoD</name>
    <name evidence="18" type="ORF">CEM_076</name>
</gene>
<evidence type="ECO:0000256" key="2">
    <source>
        <dbReference type="ARBA" id="ARBA00008079"/>
    </source>
</evidence>
<dbReference type="HOGENOM" id="CLU_140945_1_1_6"/>
<evidence type="ECO:0000313" key="18">
    <source>
        <dbReference type="EMBL" id="CDZ16348.1"/>
    </source>
</evidence>
<name>A0A078KDR7_9GAMM</name>
<evidence type="ECO:0000256" key="12">
    <source>
        <dbReference type="ARBA" id="ARBA00025694"/>
    </source>
</evidence>
<feature type="transmembrane region" description="Helical" evidence="17">
    <location>
        <begin position="69"/>
        <end position="90"/>
    </location>
</feature>
<keyword evidence="9 17" id="KW-1133">Transmembrane helix</keyword>
<feature type="transmembrane region" description="Helical" evidence="17">
    <location>
        <begin position="6"/>
        <end position="29"/>
    </location>
</feature>
<dbReference type="GO" id="GO:0009486">
    <property type="term" value="F:cytochrome bo3 ubiquinol oxidase activity"/>
    <property type="evidence" value="ECO:0007669"/>
    <property type="project" value="InterPro"/>
</dbReference>
<keyword evidence="10 18" id="KW-0560">Oxidoreductase</keyword>
<evidence type="ECO:0000256" key="14">
    <source>
        <dbReference type="ARBA" id="ARBA00030211"/>
    </source>
</evidence>
<evidence type="ECO:0000256" key="8">
    <source>
        <dbReference type="ARBA" id="ARBA00022982"/>
    </source>
</evidence>
<evidence type="ECO:0000256" key="4">
    <source>
        <dbReference type="ARBA" id="ARBA00014689"/>
    </source>
</evidence>
<comment type="subunit">
    <text evidence="3">Heterooctamer of two A chains, two B chains, two C chains and two D chains.</text>
</comment>
<dbReference type="GO" id="GO:0019646">
    <property type="term" value="P:aerobic electron transport chain"/>
    <property type="evidence" value="ECO:0007669"/>
    <property type="project" value="TreeGrafter"/>
</dbReference>
<dbReference type="KEGG" id="eme:CEM_076"/>
<dbReference type="GO" id="GO:0005886">
    <property type="term" value="C:plasma membrane"/>
    <property type="evidence" value="ECO:0007669"/>
    <property type="project" value="UniProtKB-SubCell"/>
</dbReference>
<protein>
    <recommendedName>
        <fullName evidence="4">Cytochrome bo(3) ubiquinol oxidase subunit 4</fullName>
    </recommendedName>
    <alternativeName>
        <fullName evidence="16">Cytochrome o ubiquinol oxidase subunit 4</fullName>
    </alternativeName>
    <alternativeName>
        <fullName evidence="13">Oxidase bo(3) subunit 4</fullName>
    </alternativeName>
    <alternativeName>
        <fullName evidence="14">Ubiquinol oxidase polypeptide IV</fullName>
    </alternativeName>
    <alternativeName>
        <fullName evidence="15">Ubiquinol oxidase subunit 4</fullName>
    </alternativeName>
</protein>
<dbReference type="PANTHER" id="PTHR36835:SF1">
    <property type="entry name" value="CYTOCHROME BO(3) UBIQUINOL OXIDASE SUBUNIT 4"/>
    <property type="match status" value="1"/>
</dbReference>
<comment type="function">
    <text evidence="12">Cytochrome bo(3) ubiquinol terminal oxidase is the component of the aerobic respiratory chain of E.coli that predominates when cells are grown at high aeration. Has proton pump activity across the membrane in addition to electron transfer, pumping 2 protons/electron.</text>
</comment>
<evidence type="ECO:0000256" key="15">
    <source>
        <dbReference type="ARBA" id="ARBA00031887"/>
    </source>
</evidence>
<keyword evidence="6" id="KW-1003">Cell membrane</keyword>
<evidence type="ECO:0000256" key="11">
    <source>
        <dbReference type="ARBA" id="ARBA00023136"/>
    </source>
</evidence>
<sequence>MQNENLISYINCFILSIILTIIPFYIVICSNLSSRVIYPIILIMAFIQIIIQIIYFIHLNNLPQQRWKLISLVFTCIIIFIILIGSLWIMHNLNHNII</sequence>
<comment type="subcellular location">
    <subcellularLocation>
        <location evidence="1">Cell membrane</location>
        <topology evidence="1">Multi-pass membrane protein</topology>
    </subcellularLocation>
</comment>
<dbReference type="OrthoDB" id="2375888at2"/>
<dbReference type="InterPro" id="IPR050968">
    <property type="entry name" value="Cytochrome_c_oxidase_bac_sub4"/>
</dbReference>
<dbReference type="GO" id="GO:0015990">
    <property type="term" value="P:electron transport coupled proton transport"/>
    <property type="evidence" value="ECO:0007669"/>
    <property type="project" value="InterPro"/>
</dbReference>
<organism evidence="18 19">
    <name type="scientific">Candidatus Johnevansia muelleri</name>
    <dbReference type="NCBI Taxonomy" id="1495769"/>
    <lineage>
        <taxon>Bacteria</taxon>
        <taxon>Pseudomonadati</taxon>
        <taxon>Pseudomonadota</taxon>
        <taxon>Gammaproteobacteria</taxon>
        <taxon>Candidatus Johnevansiales</taxon>
        <taxon>Candidatus Johnevansiaceae</taxon>
        <taxon>Candidatus Johnevansia</taxon>
    </lineage>
</organism>
<evidence type="ECO:0000256" key="10">
    <source>
        <dbReference type="ARBA" id="ARBA00023002"/>
    </source>
</evidence>
<dbReference type="PANTHER" id="PTHR36835">
    <property type="entry name" value="CYTOCHROME BO(3) UBIQUINOL OXIDASE SUBUNIT 4"/>
    <property type="match status" value="1"/>
</dbReference>
<keyword evidence="7 17" id="KW-0812">Transmembrane</keyword>
<dbReference type="EMBL" id="LM655252">
    <property type="protein sequence ID" value="CDZ16348.1"/>
    <property type="molecule type" value="Genomic_DNA"/>
</dbReference>
<keyword evidence="5" id="KW-0813">Transport</keyword>
<dbReference type="Pfam" id="PF03626">
    <property type="entry name" value="COX4_pro"/>
    <property type="match status" value="1"/>
</dbReference>
<comment type="similarity">
    <text evidence="2">Belongs to the cytochrome c oxidase bacterial subunit 4 family.</text>
</comment>
<evidence type="ECO:0000256" key="6">
    <source>
        <dbReference type="ARBA" id="ARBA00022475"/>
    </source>
</evidence>
<dbReference type="NCBIfam" id="TIGR02847">
    <property type="entry name" value="CyoD"/>
    <property type="match status" value="1"/>
</dbReference>
<reference evidence="19" key="1">
    <citation type="submission" date="2014-07" db="EMBL/GenBank/DDBJ databases">
        <authorList>
            <person name="Santos-Garcia D."/>
        </authorList>
    </citation>
    <scope>NUCLEOTIDE SEQUENCE [LARGE SCALE GENOMIC DNA]</scope>
</reference>
<feature type="transmembrane region" description="Helical" evidence="17">
    <location>
        <begin position="36"/>
        <end position="57"/>
    </location>
</feature>
<keyword evidence="19" id="KW-1185">Reference proteome</keyword>
<evidence type="ECO:0000256" key="7">
    <source>
        <dbReference type="ARBA" id="ARBA00022692"/>
    </source>
</evidence>
<accession>A0A078KDR7</accession>
<evidence type="ECO:0000256" key="5">
    <source>
        <dbReference type="ARBA" id="ARBA00022448"/>
    </source>
</evidence>
<evidence type="ECO:0000256" key="1">
    <source>
        <dbReference type="ARBA" id="ARBA00004651"/>
    </source>
</evidence>
<dbReference type="Proteomes" id="UP000032420">
    <property type="component" value="Chromosome I"/>
</dbReference>
<dbReference type="PATRIC" id="fig|1495769.3.peg.70"/>
<dbReference type="AlphaFoldDB" id="A0A078KDR7"/>
<keyword evidence="11 17" id="KW-0472">Membrane</keyword>
<dbReference type="InterPro" id="IPR005171">
    <property type="entry name" value="Cyt_c_oxidase_su4_prok"/>
</dbReference>
<proteinExistence type="inferred from homology"/>
<dbReference type="GO" id="GO:0009319">
    <property type="term" value="C:cytochrome o ubiquinol oxidase complex"/>
    <property type="evidence" value="ECO:0007669"/>
    <property type="project" value="TreeGrafter"/>
</dbReference>
<dbReference type="InterPro" id="IPR014210">
    <property type="entry name" value="Cyt_o_ubiqinol_oxidase_su4"/>
</dbReference>
<evidence type="ECO:0000256" key="13">
    <source>
        <dbReference type="ARBA" id="ARBA00030071"/>
    </source>
</evidence>
<evidence type="ECO:0000256" key="16">
    <source>
        <dbReference type="ARBA" id="ARBA00032185"/>
    </source>
</evidence>